<dbReference type="GO" id="GO:0009307">
    <property type="term" value="P:DNA restriction-modification system"/>
    <property type="evidence" value="ECO:0007669"/>
    <property type="project" value="InterPro"/>
</dbReference>
<evidence type="ECO:0000313" key="2">
    <source>
        <dbReference type="EMBL" id="KAA1004845.1"/>
    </source>
</evidence>
<dbReference type="InterPro" id="IPR027417">
    <property type="entry name" value="P-loop_NTPase"/>
</dbReference>
<dbReference type="GO" id="GO:0004519">
    <property type="term" value="F:endonuclease activity"/>
    <property type="evidence" value="ECO:0007669"/>
    <property type="project" value="InterPro"/>
</dbReference>
<dbReference type="RefSeq" id="WP_149673489.1">
    <property type="nucleotide sequence ID" value="NZ_VTUZ01000025.1"/>
</dbReference>
<accession>A0A5B0GPP1</accession>
<organism evidence="2 3">
    <name type="scientific">Paraburkholderia panacisoli</name>
    <dbReference type="NCBI Taxonomy" id="2603818"/>
    <lineage>
        <taxon>Bacteria</taxon>
        <taxon>Pseudomonadati</taxon>
        <taxon>Pseudomonadota</taxon>
        <taxon>Betaproteobacteria</taxon>
        <taxon>Burkholderiales</taxon>
        <taxon>Burkholderiaceae</taxon>
        <taxon>Paraburkholderia</taxon>
    </lineage>
</organism>
<dbReference type="SUPFAM" id="SSF52540">
    <property type="entry name" value="P-loop containing nucleoside triphosphate hydrolases"/>
    <property type="match status" value="1"/>
</dbReference>
<proteinExistence type="predicted"/>
<dbReference type="EMBL" id="VTUZ01000025">
    <property type="protein sequence ID" value="KAA1004845.1"/>
    <property type="molecule type" value="Genomic_DNA"/>
</dbReference>
<feature type="domain" description="Restriction endonuclease type IV Mrr" evidence="1">
    <location>
        <begin position="39"/>
        <end position="123"/>
    </location>
</feature>
<reference evidence="2 3" key="1">
    <citation type="submission" date="2019-08" db="EMBL/GenBank/DDBJ databases">
        <title>Paraburkholderia sp. DCY113.</title>
        <authorList>
            <person name="Kang J."/>
        </authorList>
    </citation>
    <scope>NUCLEOTIDE SEQUENCE [LARGE SCALE GENOMIC DNA]</scope>
    <source>
        <strain evidence="2 3">DCY113</strain>
    </source>
</reference>
<evidence type="ECO:0000313" key="3">
    <source>
        <dbReference type="Proteomes" id="UP000325273"/>
    </source>
</evidence>
<evidence type="ECO:0000259" key="1">
    <source>
        <dbReference type="Pfam" id="PF04471"/>
    </source>
</evidence>
<comment type="caution">
    <text evidence="2">The sequence shown here is derived from an EMBL/GenBank/DDBJ whole genome shotgun (WGS) entry which is preliminary data.</text>
</comment>
<sequence>MPTGASGRAFLQDVEIGAELHELKPAPSVDVLPFDVSFDKLTDRSFELLLYSLYKAGGSFAAKLQYDSVQLLPRGTDRGRDVVLLADQRPVAVVQCKKHGSALALPETLREVSRLILAAMVDPAVVPLQSGLTYILAASGGLSEPAQALFHETGRIVKEEESLICECALQTRKKYTSLHGLDETAAADGVVAALRSASLHYLASEDLDAWLKEQPSVYAKFFAVRTVVETLWAERQFAALASEFRRGSAARKGSSLGGWYHASATASFSVVARAPGNSGGPPILLDDVYVPRKLEGVVEEWLGKAGASAEGVMVVIIAPGGYGKTSLLWHYHRKHNAMPGGHALLFSASMIETKVDRGDFDEDLTALVEHVSARTAEGARVAVCLDTFDVLAHREDLQLAGLRLVSELIAAGASVVMSSRPEEVSRVPVEQLAAIAVRLYLSEYDEEEFALAISGHCRAFYRHTDMTSTQVEQQIQRIQNLVALGRPVKEVCLNPLTLRMLFELYAPNQVPEGINSLRLYSEYWTARVRGDRRMAGPLAAPNADVSASVLRIAAKMLDHGTPLLSADQLADELATGRLLEHDVAELLNRNLLIRSGTGSLEFFHQTFFEHAAARHLDDIGYVPLHHFVMQVREVANDAFRLPVYEQLLLLLAGRAGNTPTIEQQIDALLNESHPGLQGIGLHAHMLATNGYEVGRLFMAKAAREKTVYLLTRFCQLIYNLQRQRVSEVVALIETAWDSQHWRSMELVARMLVWLAQSDWPVCKNQLEKHDFVKALHDCTPNDYVDVERLVVSVYRHGVPDDAEWSCNQMLRCVRNGRHARLVLEFVSAEVHRLPRQVAKEIQRIVIDRARQAPNSRHGPVPDVQSRCLSEIWRAHPEIAPTDENALLQHDAAEARLMLRALAITQTPTTQSLKLVLINRAERESDASRLYILMYEFIAPSMAEGPAVGEAVWKSMTRACERLLRSALIAPDAAGPCARVVSNAIKDLYVRDIDAPGLWEIIRQISADDWLQAVNYLPLFPVAVADGAPAALLALDLVCGDPHTYRRHASILKGALPSFSVTARRFGVVLKLAAATTDSRLLMTYFQKVESSGAWPDLLTLVTQELSTVDQIIRGALTSRVGSVRMSAFQLLAFLARRKAMSAPSHSTVLRWLNDEQQPEVRAAALPLLVTATDTSTVDSTVAALLRSANYGKPSSSNGVVEQLREVLTIPAIRLSRSLQKAILTFALRNNATEPQVSIVGRVIDLSIGVDDLDAAQDAALLLLQSETAQNLSATQKRSLGHHLDKPFLSLYRRLTVTELWRHCVSLKQLDEHLGRLVVVSLCKSERHDIDDFLNSILDDVEVHPRLKRIIQDYRQFLWRR</sequence>
<gene>
    <name evidence="2" type="ORF">FVF58_30480</name>
</gene>
<dbReference type="InterPro" id="IPR007560">
    <property type="entry name" value="Restrct_endonuc_IV_Mrr"/>
</dbReference>
<name>A0A5B0GPP1_9BURK</name>
<dbReference type="GO" id="GO:0003677">
    <property type="term" value="F:DNA binding"/>
    <property type="evidence" value="ECO:0007669"/>
    <property type="project" value="InterPro"/>
</dbReference>
<dbReference type="Proteomes" id="UP000325273">
    <property type="component" value="Unassembled WGS sequence"/>
</dbReference>
<dbReference type="Pfam" id="PF04471">
    <property type="entry name" value="Mrr_cat"/>
    <property type="match status" value="1"/>
</dbReference>
<protein>
    <recommendedName>
        <fullName evidence="1">Restriction endonuclease type IV Mrr domain-containing protein</fullName>
    </recommendedName>
</protein>
<keyword evidence="3" id="KW-1185">Reference proteome</keyword>